<dbReference type="RefSeq" id="WP_280574872.1">
    <property type="nucleotide sequence ID" value="NZ_JARXRM010000035.1"/>
</dbReference>
<organism evidence="1 2">
    <name type="scientific">Luteimonas endophytica</name>
    <dbReference type="NCBI Taxonomy" id="3042023"/>
    <lineage>
        <taxon>Bacteria</taxon>
        <taxon>Pseudomonadati</taxon>
        <taxon>Pseudomonadota</taxon>
        <taxon>Gammaproteobacteria</taxon>
        <taxon>Lysobacterales</taxon>
        <taxon>Lysobacteraceae</taxon>
        <taxon>Luteimonas</taxon>
    </lineage>
</organism>
<name>A0ABT6J9X7_9GAMM</name>
<evidence type="ECO:0000313" key="1">
    <source>
        <dbReference type="EMBL" id="MDH5823631.1"/>
    </source>
</evidence>
<evidence type="ECO:0000313" key="2">
    <source>
        <dbReference type="Proteomes" id="UP001156940"/>
    </source>
</evidence>
<accession>A0ABT6J9X7</accession>
<keyword evidence="2" id="KW-1185">Reference proteome</keyword>
<dbReference type="Proteomes" id="UP001156940">
    <property type="component" value="Unassembled WGS sequence"/>
</dbReference>
<reference evidence="1 2" key="1">
    <citation type="submission" date="2023-04" db="EMBL/GenBank/DDBJ databases">
        <title>Luteimonas endophyticus RD2P54.</title>
        <authorList>
            <person name="Sun J.-Q."/>
        </authorList>
    </citation>
    <scope>NUCLEOTIDE SEQUENCE [LARGE SCALE GENOMIC DNA]</scope>
    <source>
        <strain evidence="1 2">RD2P54</strain>
    </source>
</reference>
<proteinExistence type="predicted"/>
<comment type="caution">
    <text evidence="1">The sequence shown here is derived from an EMBL/GenBank/DDBJ whole genome shotgun (WGS) entry which is preliminary data.</text>
</comment>
<dbReference type="EMBL" id="JARXRM010000035">
    <property type="protein sequence ID" value="MDH5823631.1"/>
    <property type="molecule type" value="Genomic_DNA"/>
</dbReference>
<sequence>MAEVQAALAPVLGSRGFALIYRRGLYLSASLRPMLASTPDQALQDAPATPDFDALRALIAQHDRGDAMASATALLQTIHDLLVTLVGLSLTDRLLGSVRANHSSGSPAPDGPS</sequence>
<gene>
    <name evidence="1" type="ORF">QFW77_11595</name>
</gene>
<protein>
    <submittedName>
        <fullName evidence="1">Uncharacterized protein</fullName>
    </submittedName>
</protein>